<dbReference type="InterPro" id="IPR036942">
    <property type="entry name" value="Beta-barrel_TonB_sf"/>
</dbReference>
<dbReference type="SUPFAM" id="SSF56935">
    <property type="entry name" value="Porins"/>
    <property type="match status" value="1"/>
</dbReference>
<accession>A0ABS2KE86</accession>
<keyword evidence="14" id="KW-1185">Reference proteome</keyword>
<dbReference type="EMBL" id="JADIKF010000037">
    <property type="protein sequence ID" value="MBM7129208.1"/>
    <property type="molecule type" value="Genomic_DNA"/>
</dbReference>
<evidence type="ECO:0000256" key="4">
    <source>
        <dbReference type="ARBA" id="ARBA00022692"/>
    </source>
</evidence>
<evidence type="ECO:0000256" key="10">
    <source>
        <dbReference type="SAM" id="SignalP"/>
    </source>
</evidence>
<dbReference type="RefSeq" id="WP_204630828.1">
    <property type="nucleotide sequence ID" value="NZ_BSOC01000004.1"/>
</dbReference>
<proteinExistence type="inferred from homology"/>
<evidence type="ECO:0000256" key="5">
    <source>
        <dbReference type="ARBA" id="ARBA00023077"/>
    </source>
</evidence>
<evidence type="ECO:0000256" key="8">
    <source>
        <dbReference type="PROSITE-ProRule" id="PRU01360"/>
    </source>
</evidence>
<keyword evidence="4 8" id="KW-0812">Transmembrane</keyword>
<sequence length="938" mass="99815">MTRNKLALSLAGLLLAPIAGTAFAQSAPAQDQTQQPAADQTNTKQLQTITVTGSALPRIDTETPSPVTVITAQQIARSGFTTVSDVVRSISADNSGSIPTSFTSGFAAGSSGVALRGLTVNSTLVLVDGHRVANYALPDDGERSFVDLNSIPMNAVERIEVLKDGASSLYGADAIAGVVNIILKKSFQGVEASAQAGTSQHGGGFTRRVTLLAGSGDLEKDGHNAYLNIEYQQDSPIYNRDRGFPYNTNDLSRIGGNNQLPGQPGINSGSVYGSVFPGQMINGVVTPVTGGQYQVLNPNGCGPRSTLVNNGGQYCTQNFITQYGEIEPEVKRGGISGRFTVKLDENTTAYLDASYFQTETLSTNAAGPAQIQSGFQHNTNGIALPPTLANGQLNPNDPYASAGQYALINYAFGDLPSQGQFDDTNHNVRLTGDVATTAGDWHLDTSVVLNHTWLDIHNFGFVNYDQLMSDVSTGAYNFVNPSTNSASVLSALAPRLASQATTDLDSIDFRADRELWDLPGGSLGLATGVDIRHEAQNAPQLNPGGLYQGLGLAQTIGSRNVSGAYVEFDAPVLQSLEIDASGRFDHYSDFGNNFAPKVGFKWQPNEMIAVRGTFSKGFRAPSFAEDGSSEAEGFIGFNPPQSFANAHGNNGYVQPYTLGVLSLANPNIKPEKSTSFTFGTVFQPLHNLSLSLDYYQIKKTDVIVQADPASALAAYFAGQPLPAGTQVIADIPDPQYPNAQARPLIVEAPYMNANSLLTKGVDLEIKYDQDIGYGVHWNSDLNTTDIFTWKQTLPNGTVEQFVGTNGPYETSSGAGTPRVRGSWANSFTYGPTTITGTFYYTSGEKMSAADVGPGCLYTNTVTGAALPSSCYISSFLDFDLTGNYDINKHVAVTASIMNVFGRKAPIDPANYAAVNYNPTYDMAGVIGRFFNVGVKVKF</sequence>
<dbReference type="PANTHER" id="PTHR47234:SF2">
    <property type="entry name" value="TONB-DEPENDENT RECEPTOR"/>
    <property type="match status" value="1"/>
</dbReference>
<evidence type="ECO:0000313" key="14">
    <source>
        <dbReference type="Proteomes" id="UP001430193"/>
    </source>
</evidence>
<protein>
    <submittedName>
        <fullName evidence="13">TonB-dependent receptor</fullName>
    </submittedName>
</protein>
<dbReference type="CDD" id="cd01347">
    <property type="entry name" value="ligand_gated_channel"/>
    <property type="match status" value="1"/>
</dbReference>
<dbReference type="InterPro" id="IPR000531">
    <property type="entry name" value="Beta-barrel_TonB"/>
</dbReference>
<evidence type="ECO:0000256" key="9">
    <source>
        <dbReference type="RuleBase" id="RU003357"/>
    </source>
</evidence>
<evidence type="ECO:0000256" key="7">
    <source>
        <dbReference type="ARBA" id="ARBA00023237"/>
    </source>
</evidence>
<evidence type="ECO:0000313" key="13">
    <source>
        <dbReference type="EMBL" id="MBM7129208.1"/>
    </source>
</evidence>
<feature type="domain" description="TonB-dependent receptor plug" evidence="12">
    <location>
        <begin position="62"/>
        <end position="178"/>
    </location>
</feature>
<name>A0ABS2KE86_9GAMM</name>
<keyword evidence="7 8" id="KW-0998">Cell outer membrane</keyword>
<evidence type="ECO:0000256" key="6">
    <source>
        <dbReference type="ARBA" id="ARBA00023136"/>
    </source>
</evidence>
<comment type="caution">
    <text evidence="13">The sequence shown here is derived from an EMBL/GenBank/DDBJ whole genome shotgun (WGS) entry which is preliminary data.</text>
</comment>
<dbReference type="InterPro" id="IPR037066">
    <property type="entry name" value="Plug_dom_sf"/>
</dbReference>
<evidence type="ECO:0000256" key="2">
    <source>
        <dbReference type="ARBA" id="ARBA00022448"/>
    </source>
</evidence>
<dbReference type="InterPro" id="IPR039426">
    <property type="entry name" value="TonB-dep_rcpt-like"/>
</dbReference>
<organism evidence="13 14">
    <name type="scientific">Dyella mobilis</name>
    <dbReference type="NCBI Taxonomy" id="1849582"/>
    <lineage>
        <taxon>Bacteria</taxon>
        <taxon>Pseudomonadati</taxon>
        <taxon>Pseudomonadota</taxon>
        <taxon>Gammaproteobacteria</taxon>
        <taxon>Lysobacterales</taxon>
        <taxon>Rhodanobacteraceae</taxon>
        <taxon>Dyella</taxon>
    </lineage>
</organism>
<dbReference type="Pfam" id="PF00593">
    <property type="entry name" value="TonB_dep_Rec_b-barrel"/>
    <property type="match status" value="1"/>
</dbReference>
<keyword evidence="10" id="KW-0732">Signal</keyword>
<evidence type="ECO:0000256" key="3">
    <source>
        <dbReference type="ARBA" id="ARBA00022452"/>
    </source>
</evidence>
<dbReference type="Pfam" id="PF07715">
    <property type="entry name" value="Plug"/>
    <property type="match status" value="1"/>
</dbReference>
<evidence type="ECO:0000259" key="11">
    <source>
        <dbReference type="Pfam" id="PF00593"/>
    </source>
</evidence>
<keyword evidence="3 8" id="KW-1134">Transmembrane beta strand</keyword>
<dbReference type="PANTHER" id="PTHR47234">
    <property type="match status" value="1"/>
</dbReference>
<comment type="subcellular location">
    <subcellularLocation>
        <location evidence="1 8">Cell outer membrane</location>
        <topology evidence="1 8">Multi-pass membrane protein</topology>
    </subcellularLocation>
</comment>
<reference evidence="13" key="1">
    <citation type="submission" date="2020-10" db="EMBL/GenBank/DDBJ databases">
        <title>Phylogeny of dyella-like bacteria.</title>
        <authorList>
            <person name="Fu J."/>
        </authorList>
    </citation>
    <scope>NUCLEOTIDE SEQUENCE</scope>
    <source>
        <strain evidence="13">DHON07</strain>
    </source>
</reference>
<keyword evidence="2 8" id="KW-0813">Transport</keyword>
<feature type="domain" description="TonB-dependent receptor-like beta-barrel" evidence="11">
    <location>
        <begin position="392"/>
        <end position="899"/>
    </location>
</feature>
<dbReference type="Gene3D" id="2.40.170.20">
    <property type="entry name" value="TonB-dependent receptor, beta-barrel domain"/>
    <property type="match status" value="1"/>
</dbReference>
<gene>
    <name evidence="13" type="ORF">ISS99_06700</name>
</gene>
<keyword evidence="5 9" id="KW-0798">TonB box</keyword>
<dbReference type="PROSITE" id="PS52016">
    <property type="entry name" value="TONB_DEPENDENT_REC_3"/>
    <property type="match status" value="1"/>
</dbReference>
<feature type="signal peptide" evidence="10">
    <location>
        <begin position="1"/>
        <end position="24"/>
    </location>
</feature>
<dbReference type="Gene3D" id="2.170.130.10">
    <property type="entry name" value="TonB-dependent receptor, plug domain"/>
    <property type="match status" value="1"/>
</dbReference>
<dbReference type="Proteomes" id="UP001430193">
    <property type="component" value="Unassembled WGS sequence"/>
</dbReference>
<comment type="similarity">
    <text evidence="8 9">Belongs to the TonB-dependent receptor family.</text>
</comment>
<keyword evidence="6 8" id="KW-0472">Membrane</keyword>
<feature type="chain" id="PRO_5046936265" evidence="10">
    <location>
        <begin position="25"/>
        <end position="938"/>
    </location>
</feature>
<dbReference type="InterPro" id="IPR012910">
    <property type="entry name" value="Plug_dom"/>
</dbReference>
<evidence type="ECO:0000256" key="1">
    <source>
        <dbReference type="ARBA" id="ARBA00004571"/>
    </source>
</evidence>
<evidence type="ECO:0000259" key="12">
    <source>
        <dbReference type="Pfam" id="PF07715"/>
    </source>
</evidence>
<keyword evidence="13" id="KW-0675">Receptor</keyword>